<feature type="domain" description="GIY-YIG" evidence="2">
    <location>
        <begin position="1"/>
        <end position="78"/>
    </location>
</feature>
<dbReference type="CDD" id="cd10449">
    <property type="entry name" value="GIY-YIG_SLX1_like"/>
    <property type="match status" value="1"/>
</dbReference>
<evidence type="ECO:0000256" key="1">
    <source>
        <dbReference type="ARBA" id="ARBA00007435"/>
    </source>
</evidence>
<dbReference type="Proteomes" id="UP000230481">
    <property type="component" value="Unassembled WGS sequence"/>
</dbReference>
<organism evidence="3 4">
    <name type="scientific">Candidatus Campbellbacteria bacterium CG10_big_fil_rev_8_21_14_0_10_35_52</name>
    <dbReference type="NCBI Taxonomy" id="1974527"/>
    <lineage>
        <taxon>Bacteria</taxon>
        <taxon>Candidatus Campbelliibacteriota</taxon>
    </lineage>
</organism>
<dbReference type="PANTHER" id="PTHR34477:SF1">
    <property type="entry name" value="UPF0213 PROTEIN YHBQ"/>
    <property type="match status" value="1"/>
</dbReference>
<dbReference type="Pfam" id="PF01541">
    <property type="entry name" value="GIY-YIG"/>
    <property type="match status" value="1"/>
</dbReference>
<gene>
    <name evidence="3" type="ORF">COT82_01925</name>
</gene>
<dbReference type="SUPFAM" id="SSF82771">
    <property type="entry name" value="GIY-YIG endonuclease"/>
    <property type="match status" value="1"/>
</dbReference>
<comment type="similarity">
    <text evidence="1">Belongs to the UPF0213 family.</text>
</comment>
<evidence type="ECO:0000313" key="3">
    <source>
        <dbReference type="EMBL" id="PIT96674.1"/>
    </source>
</evidence>
<dbReference type="Gene3D" id="3.40.1440.10">
    <property type="entry name" value="GIY-YIG endonuclease"/>
    <property type="match status" value="1"/>
</dbReference>
<comment type="caution">
    <text evidence="3">The sequence shown here is derived from an EMBL/GenBank/DDBJ whole genome shotgun (WGS) entry which is preliminary data.</text>
</comment>
<sequence length="86" mass="10251">MFYVYLIQSRKTNELYVGYTSDIEQRILSHNRADNISTKHGVPWELVYVEGYRSKHDARVREKKLKHHGKIVNDLLEKELQTVSYN</sequence>
<dbReference type="AlphaFoldDB" id="A0A2M6WV55"/>
<protein>
    <recommendedName>
        <fullName evidence="2">GIY-YIG domain-containing protein</fullName>
    </recommendedName>
</protein>
<evidence type="ECO:0000259" key="2">
    <source>
        <dbReference type="PROSITE" id="PS50164"/>
    </source>
</evidence>
<evidence type="ECO:0000313" key="4">
    <source>
        <dbReference type="Proteomes" id="UP000230481"/>
    </source>
</evidence>
<dbReference type="InterPro" id="IPR035901">
    <property type="entry name" value="GIY-YIG_endonuc_sf"/>
</dbReference>
<dbReference type="InterPro" id="IPR000305">
    <property type="entry name" value="GIY-YIG_endonuc"/>
</dbReference>
<reference evidence="4" key="1">
    <citation type="submission" date="2017-09" db="EMBL/GenBank/DDBJ databases">
        <title>Depth-based differentiation of microbial function through sediment-hosted aquifers and enrichment of novel symbionts in the deep terrestrial subsurface.</title>
        <authorList>
            <person name="Probst A.J."/>
            <person name="Ladd B."/>
            <person name="Jarett J.K."/>
            <person name="Geller-Mcgrath D.E."/>
            <person name="Sieber C.M.K."/>
            <person name="Emerson J.B."/>
            <person name="Anantharaman K."/>
            <person name="Thomas B.C."/>
            <person name="Malmstrom R."/>
            <person name="Stieglmeier M."/>
            <person name="Klingl A."/>
            <person name="Woyke T."/>
            <person name="Ryan C.M."/>
            <person name="Banfield J.F."/>
        </authorList>
    </citation>
    <scope>NUCLEOTIDE SEQUENCE [LARGE SCALE GENOMIC DNA]</scope>
</reference>
<proteinExistence type="inferred from homology"/>
<dbReference type="EMBL" id="PFAA01000034">
    <property type="protein sequence ID" value="PIT96674.1"/>
    <property type="molecule type" value="Genomic_DNA"/>
</dbReference>
<dbReference type="PROSITE" id="PS50164">
    <property type="entry name" value="GIY_YIG"/>
    <property type="match status" value="1"/>
</dbReference>
<dbReference type="InterPro" id="IPR050190">
    <property type="entry name" value="UPF0213_domain"/>
</dbReference>
<dbReference type="PANTHER" id="PTHR34477">
    <property type="entry name" value="UPF0213 PROTEIN YHBQ"/>
    <property type="match status" value="1"/>
</dbReference>
<name>A0A2M6WV55_9BACT</name>
<accession>A0A2M6WV55</accession>